<accession>A0A7S4EUJ8</accession>
<keyword evidence="3" id="KW-0378">Hydrolase</keyword>
<dbReference type="EMBL" id="HBIZ01011003">
    <property type="protein sequence ID" value="CAE0753953.1"/>
    <property type="molecule type" value="Transcribed_RNA"/>
</dbReference>
<comment type="similarity">
    <text evidence="1">Belongs to the protein-tyrosine phosphatase family. Non-receptor class dual specificity subfamily.</text>
</comment>
<evidence type="ECO:0000259" key="6">
    <source>
        <dbReference type="PROSITE" id="PS50054"/>
    </source>
</evidence>
<evidence type="ECO:0000259" key="7">
    <source>
        <dbReference type="PROSITE" id="PS50056"/>
    </source>
</evidence>
<feature type="region of interest" description="Disordered" evidence="5">
    <location>
        <begin position="196"/>
        <end position="218"/>
    </location>
</feature>
<feature type="domain" description="Tyrosine specific protein phosphatases" evidence="7">
    <location>
        <begin position="308"/>
        <end position="367"/>
    </location>
</feature>
<feature type="compositionally biased region" description="Basic residues" evidence="5">
    <location>
        <begin position="1"/>
        <end position="11"/>
    </location>
</feature>
<organism evidence="8">
    <name type="scientific">Chrysotila carterae</name>
    <name type="common">Marine alga</name>
    <name type="synonym">Syracosphaera carterae</name>
    <dbReference type="NCBI Taxonomy" id="13221"/>
    <lineage>
        <taxon>Eukaryota</taxon>
        <taxon>Haptista</taxon>
        <taxon>Haptophyta</taxon>
        <taxon>Prymnesiophyceae</taxon>
        <taxon>Isochrysidales</taxon>
        <taxon>Isochrysidaceae</taxon>
        <taxon>Chrysotila</taxon>
    </lineage>
</organism>
<evidence type="ECO:0000256" key="5">
    <source>
        <dbReference type="SAM" id="MobiDB-lite"/>
    </source>
</evidence>
<name>A0A7S4EUJ8_CHRCT</name>
<dbReference type="SMART" id="SM00195">
    <property type="entry name" value="DSPc"/>
    <property type="match status" value="1"/>
</dbReference>
<dbReference type="InterPro" id="IPR000340">
    <property type="entry name" value="Dual-sp_phosphatase_cat-dom"/>
</dbReference>
<dbReference type="GO" id="GO:0033550">
    <property type="term" value="F:MAP kinase tyrosine phosphatase activity"/>
    <property type="evidence" value="ECO:0007669"/>
    <property type="project" value="TreeGrafter"/>
</dbReference>
<dbReference type="PROSITE" id="PS50056">
    <property type="entry name" value="TYR_PHOSPHATASE_2"/>
    <property type="match status" value="1"/>
</dbReference>
<evidence type="ECO:0000256" key="2">
    <source>
        <dbReference type="ARBA" id="ARBA00013064"/>
    </source>
</evidence>
<reference evidence="8" key="1">
    <citation type="submission" date="2021-01" db="EMBL/GenBank/DDBJ databases">
        <authorList>
            <person name="Corre E."/>
            <person name="Pelletier E."/>
            <person name="Niang G."/>
            <person name="Scheremetjew M."/>
            <person name="Finn R."/>
            <person name="Kale V."/>
            <person name="Holt S."/>
            <person name="Cochrane G."/>
            <person name="Meng A."/>
            <person name="Brown T."/>
            <person name="Cohen L."/>
        </authorList>
    </citation>
    <scope>NUCLEOTIDE SEQUENCE</scope>
    <source>
        <strain evidence="8">CCMP645</strain>
    </source>
</reference>
<evidence type="ECO:0000256" key="4">
    <source>
        <dbReference type="ARBA" id="ARBA00022912"/>
    </source>
</evidence>
<keyword evidence="4" id="KW-0904">Protein phosphatase</keyword>
<proteinExistence type="inferred from homology"/>
<feature type="region of interest" description="Disordered" evidence="5">
    <location>
        <begin position="392"/>
        <end position="427"/>
    </location>
</feature>
<evidence type="ECO:0000313" key="8">
    <source>
        <dbReference type="EMBL" id="CAE0753953.1"/>
    </source>
</evidence>
<dbReference type="GO" id="GO:0008330">
    <property type="term" value="F:protein tyrosine/threonine phosphatase activity"/>
    <property type="evidence" value="ECO:0007669"/>
    <property type="project" value="TreeGrafter"/>
</dbReference>
<evidence type="ECO:0000256" key="3">
    <source>
        <dbReference type="ARBA" id="ARBA00022801"/>
    </source>
</evidence>
<feature type="compositionally biased region" description="Low complexity" evidence="5">
    <location>
        <begin position="196"/>
        <end position="210"/>
    </location>
</feature>
<dbReference type="AlphaFoldDB" id="A0A7S4EUJ8"/>
<dbReference type="EC" id="3.1.3.48" evidence="2"/>
<feature type="compositionally biased region" description="Low complexity" evidence="5">
    <location>
        <begin position="411"/>
        <end position="427"/>
    </location>
</feature>
<dbReference type="InterPro" id="IPR000387">
    <property type="entry name" value="Tyr_Pase_dom"/>
</dbReference>
<dbReference type="Pfam" id="PF00782">
    <property type="entry name" value="DSPc"/>
    <property type="match status" value="1"/>
</dbReference>
<dbReference type="CDD" id="cd14498">
    <property type="entry name" value="DSP"/>
    <property type="match status" value="1"/>
</dbReference>
<dbReference type="InterPro" id="IPR029021">
    <property type="entry name" value="Prot-tyrosine_phosphatase-like"/>
</dbReference>
<dbReference type="PANTHER" id="PTHR10159">
    <property type="entry name" value="DUAL SPECIFICITY PROTEIN PHOSPHATASE"/>
    <property type="match status" value="1"/>
</dbReference>
<feature type="region of interest" description="Disordered" evidence="5">
    <location>
        <begin position="1"/>
        <end position="179"/>
    </location>
</feature>
<feature type="domain" description="Tyrosine-protein phosphatase" evidence="6">
    <location>
        <begin position="242"/>
        <end position="388"/>
    </location>
</feature>
<dbReference type="GO" id="GO:0043409">
    <property type="term" value="P:negative regulation of MAPK cascade"/>
    <property type="evidence" value="ECO:0007669"/>
    <property type="project" value="TreeGrafter"/>
</dbReference>
<protein>
    <recommendedName>
        <fullName evidence="2">protein-tyrosine-phosphatase</fullName>
        <ecNumber evidence="2">3.1.3.48</ecNumber>
    </recommendedName>
</protein>
<dbReference type="PROSITE" id="PS50054">
    <property type="entry name" value="TYR_PHOSPHATASE_DUAL"/>
    <property type="match status" value="1"/>
</dbReference>
<dbReference type="SUPFAM" id="SSF52799">
    <property type="entry name" value="(Phosphotyrosine protein) phosphatases II"/>
    <property type="match status" value="1"/>
</dbReference>
<gene>
    <name evidence="8" type="ORF">PCAR00345_LOCUS6540</name>
</gene>
<dbReference type="InterPro" id="IPR020422">
    <property type="entry name" value="TYR_PHOSPHATASE_DUAL_dom"/>
</dbReference>
<dbReference type="GO" id="GO:0005737">
    <property type="term" value="C:cytoplasm"/>
    <property type="evidence" value="ECO:0007669"/>
    <property type="project" value="TreeGrafter"/>
</dbReference>
<sequence>MFRNRAAKRSAPRSSKSPNPRPNPPSLPTSLRDGEELAFGSRPPALVLTAACDRSSSAPEMSRDSCATPPDGMCESSEAPPDFTSSLVLDSPANDACGADSGSDGRRTSAPLCSPVPEDSTPSVRRAPAGSAGPSQLRCSCGSNANGGGSHSASPPPLSFDLLGGPRRPSIIRTQNSFGSLSDELSERSISYAVLQSEPPSQAQQAPPASTRHRSSTPRWEVVREAVWDAGEVGSPASPVRKITSVLPRLIVGSAAAARCVDELRTMGVTHVLNCCTLPNAWAGEAGAPRVMQLGLKDSAIDKPKLHGAFAAGVAFIASALLQGEGKVLIHCRRGVSRSCSLAIAYLIHDHDLSVESAFALVRKARPKCDPNLTYMCALNEWAAACAEKAKQKRGGENGKTRHGGEHSGESSDGAEGAQAGATAMMN</sequence>
<dbReference type="PANTHER" id="PTHR10159:SF519">
    <property type="entry name" value="DUAL SPECIFICITY PROTEIN PHOSPHATASE MPK3"/>
    <property type="match status" value="1"/>
</dbReference>
<dbReference type="GO" id="GO:0017017">
    <property type="term" value="F:MAP kinase tyrosine/serine/threonine phosphatase activity"/>
    <property type="evidence" value="ECO:0007669"/>
    <property type="project" value="TreeGrafter"/>
</dbReference>
<feature type="compositionally biased region" description="Basic and acidic residues" evidence="5">
    <location>
        <begin position="392"/>
        <end position="410"/>
    </location>
</feature>
<dbReference type="Gene3D" id="3.90.190.10">
    <property type="entry name" value="Protein tyrosine phosphatase superfamily"/>
    <property type="match status" value="1"/>
</dbReference>
<evidence type="ECO:0000256" key="1">
    <source>
        <dbReference type="ARBA" id="ARBA00008601"/>
    </source>
</evidence>